<evidence type="ECO:0000313" key="5">
    <source>
        <dbReference type="EMBL" id="CAD6234802.1"/>
    </source>
</evidence>
<evidence type="ECO:0008006" key="7">
    <source>
        <dbReference type="Google" id="ProtNLM"/>
    </source>
</evidence>
<evidence type="ECO:0000256" key="2">
    <source>
        <dbReference type="ARBA" id="ARBA00022821"/>
    </source>
</evidence>
<evidence type="ECO:0000259" key="3">
    <source>
        <dbReference type="Pfam" id="PF23559"/>
    </source>
</evidence>
<sequence>MYTLHLQYSTVLLDSRHNPPPLADRHSKILLPAGALPFQQRELGSSFLRPLNLSRRREDLRGSRQIIFTTSRQIDVAQSCCSSLEGYIHNIQPLSDEDSQKLFYKRVFQSKHCCPPYLEEVSHAIIKKCHGLPLAIITIASLLANKNSDAKEQWEQVKDSMVSILNAQYVGDILLLSYYDLPCHLKTCFLYLSVFPEDYRIDREELIRMWIAEGFITQVKGQSLEQIGENYFNDLINRSLIQPIDMMYDGRAGGCRVHDMVLDLIISQSTEQNFTTIVEGHAYKSNKVRRLSLQSRCMGNGVMQEIMDRCLQIRSLISFHELDKQTFQLSKFCYLRVLVLEDEDYGHLGNQQIKYLGSLIQLKYLKLNSAGITNLPNRIGHLQNLQTLDLSGSIIEKIPPTIGRLQNLVHFLVGGYYVYFPDDIGNLQALRTLSFVCPCNPVNFVGQLRRLTNLRILGIQLHCSCRDKLGDHDMERYQESLESSLTLLAKHELKSLEIDFGDYPAADKLMDSICSDARCLQKLICCPSLSRLPQRVSSLVSLAHLGIGVTKIKQEELCILGGIPSLLYVSLISSEAPGDRLTIGSQLFCCLKEFVFRTKGIGGLRMVCEREAMPMLKRFNLEFNLALHAAVDVGKLGFSVTYLLSEGMSLCSSACSSKVTSISSSNSGRSLAASLFNSEQGRIHY</sequence>
<dbReference type="Gene3D" id="3.80.10.10">
    <property type="entry name" value="Ribonuclease Inhibitor"/>
    <property type="match status" value="1"/>
</dbReference>
<dbReference type="GO" id="GO:0009626">
    <property type="term" value="P:plant-type hypersensitive response"/>
    <property type="evidence" value="ECO:0007669"/>
    <property type="project" value="UniProtKB-ARBA"/>
</dbReference>
<feature type="domain" description="Disease resistance R13L4/SHOC-2-like LRR" evidence="4">
    <location>
        <begin position="312"/>
        <end position="629"/>
    </location>
</feature>
<dbReference type="InterPro" id="IPR058922">
    <property type="entry name" value="WHD_DRP"/>
</dbReference>
<dbReference type="InterPro" id="IPR055414">
    <property type="entry name" value="LRR_R13L4/SHOC2-like"/>
</dbReference>
<dbReference type="Pfam" id="PF23559">
    <property type="entry name" value="WHD_DRP"/>
    <property type="match status" value="1"/>
</dbReference>
<dbReference type="EMBL" id="CAJGYO010000006">
    <property type="protein sequence ID" value="CAD6234802.1"/>
    <property type="molecule type" value="Genomic_DNA"/>
</dbReference>
<protein>
    <recommendedName>
        <fullName evidence="7">NB-ARC domain-containing protein</fullName>
    </recommendedName>
</protein>
<dbReference type="GO" id="GO:0042742">
    <property type="term" value="P:defense response to bacterium"/>
    <property type="evidence" value="ECO:0007669"/>
    <property type="project" value="UniProtKB-ARBA"/>
</dbReference>
<evidence type="ECO:0000256" key="1">
    <source>
        <dbReference type="ARBA" id="ARBA00022737"/>
    </source>
</evidence>
<keyword evidence="6" id="KW-1185">Reference proteome</keyword>
<dbReference type="InterPro" id="IPR036388">
    <property type="entry name" value="WH-like_DNA-bd_sf"/>
</dbReference>
<keyword evidence="2" id="KW-0611">Plant defense</keyword>
<dbReference type="Pfam" id="PF23598">
    <property type="entry name" value="LRR_14"/>
    <property type="match status" value="1"/>
</dbReference>
<dbReference type="PANTHER" id="PTHR23155:SF1116">
    <property type="entry name" value="OS12G0273300 PROTEIN"/>
    <property type="match status" value="1"/>
</dbReference>
<keyword evidence="1" id="KW-0677">Repeat</keyword>
<dbReference type="OrthoDB" id="656806at2759"/>
<reference evidence="5" key="1">
    <citation type="submission" date="2020-10" db="EMBL/GenBank/DDBJ databases">
        <authorList>
            <person name="Han B."/>
            <person name="Lu T."/>
            <person name="Zhao Q."/>
            <person name="Huang X."/>
            <person name="Zhao Y."/>
        </authorList>
    </citation>
    <scope>NUCLEOTIDE SEQUENCE</scope>
</reference>
<feature type="domain" description="Disease resistance protein winged helix" evidence="3">
    <location>
        <begin position="194"/>
        <end position="265"/>
    </location>
</feature>
<comment type="caution">
    <text evidence="5">The sequence shown here is derived from an EMBL/GenBank/DDBJ whole genome shotgun (WGS) entry which is preliminary data.</text>
</comment>
<dbReference type="InterPro" id="IPR044974">
    <property type="entry name" value="Disease_R_plants"/>
</dbReference>
<dbReference type="SUPFAM" id="SSF52540">
    <property type="entry name" value="P-loop containing nucleoside triphosphate hydrolases"/>
    <property type="match status" value="1"/>
</dbReference>
<dbReference type="GO" id="GO:0002758">
    <property type="term" value="P:innate immune response-activating signaling pathway"/>
    <property type="evidence" value="ECO:0007669"/>
    <property type="project" value="UniProtKB-ARBA"/>
</dbReference>
<dbReference type="Gene3D" id="1.10.10.10">
    <property type="entry name" value="Winged helix-like DNA-binding domain superfamily/Winged helix DNA-binding domain"/>
    <property type="match status" value="1"/>
</dbReference>
<name>A0A811NZY5_9POAL</name>
<gene>
    <name evidence="5" type="ORF">NCGR_LOCUS23220</name>
</gene>
<dbReference type="InterPro" id="IPR032675">
    <property type="entry name" value="LRR_dom_sf"/>
</dbReference>
<dbReference type="InterPro" id="IPR042197">
    <property type="entry name" value="Apaf_helical"/>
</dbReference>
<organism evidence="5 6">
    <name type="scientific">Miscanthus lutarioriparius</name>
    <dbReference type="NCBI Taxonomy" id="422564"/>
    <lineage>
        <taxon>Eukaryota</taxon>
        <taxon>Viridiplantae</taxon>
        <taxon>Streptophyta</taxon>
        <taxon>Embryophyta</taxon>
        <taxon>Tracheophyta</taxon>
        <taxon>Spermatophyta</taxon>
        <taxon>Magnoliopsida</taxon>
        <taxon>Liliopsida</taxon>
        <taxon>Poales</taxon>
        <taxon>Poaceae</taxon>
        <taxon>PACMAD clade</taxon>
        <taxon>Panicoideae</taxon>
        <taxon>Andropogonodae</taxon>
        <taxon>Andropogoneae</taxon>
        <taxon>Saccharinae</taxon>
        <taxon>Miscanthus</taxon>
    </lineage>
</organism>
<accession>A0A811NZY5</accession>
<proteinExistence type="predicted"/>
<dbReference type="Gene3D" id="1.10.8.430">
    <property type="entry name" value="Helical domain of apoptotic protease-activating factors"/>
    <property type="match status" value="1"/>
</dbReference>
<dbReference type="InterPro" id="IPR027417">
    <property type="entry name" value="P-loop_NTPase"/>
</dbReference>
<dbReference type="SUPFAM" id="SSF52058">
    <property type="entry name" value="L domain-like"/>
    <property type="match status" value="1"/>
</dbReference>
<dbReference type="FunFam" id="1.10.10.10:FF:000322">
    <property type="entry name" value="Probable disease resistance protein At1g63360"/>
    <property type="match status" value="1"/>
</dbReference>
<dbReference type="AlphaFoldDB" id="A0A811NZY5"/>
<evidence type="ECO:0000313" key="6">
    <source>
        <dbReference type="Proteomes" id="UP000604825"/>
    </source>
</evidence>
<dbReference type="GO" id="GO:0043531">
    <property type="term" value="F:ADP binding"/>
    <property type="evidence" value="ECO:0007669"/>
    <property type="project" value="InterPro"/>
</dbReference>
<dbReference type="PANTHER" id="PTHR23155">
    <property type="entry name" value="DISEASE RESISTANCE PROTEIN RP"/>
    <property type="match status" value="1"/>
</dbReference>
<evidence type="ECO:0000259" key="4">
    <source>
        <dbReference type="Pfam" id="PF23598"/>
    </source>
</evidence>
<dbReference type="Proteomes" id="UP000604825">
    <property type="component" value="Unassembled WGS sequence"/>
</dbReference>